<protein>
    <submittedName>
        <fullName evidence="6">Glycosyltransferase</fullName>
    </submittedName>
</protein>
<organism evidence="6 7">
    <name type="scientific">Halodurantibacterium flavum</name>
    <dbReference type="NCBI Taxonomy" id="1382802"/>
    <lineage>
        <taxon>Bacteria</taxon>
        <taxon>Pseudomonadati</taxon>
        <taxon>Pseudomonadota</taxon>
        <taxon>Alphaproteobacteria</taxon>
        <taxon>Rhodobacterales</taxon>
        <taxon>Paracoccaceae</taxon>
        <taxon>Halodurantibacterium</taxon>
    </lineage>
</organism>
<dbReference type="SUPFAM" id="SSF53448">
    <property type="entry name" value="Nucleotide-diphospho-sugar transferases"/>
    <property type="match status" value="1"/>
</dbReference>
<dbReference type="InterPro" id="IPR029044">
    <property type="entry name" value="Nucleotide-diphossugar_trans"/>
</dbReference>
<dbReference type="SUPFAM" id="SSF53756">
    <property type="entry name" value="UDP-Glycosyltransferase/glycogen phosphorylase"/>
    <property type="match status" value="1"/>
</dbReference>
<sequence length="807" mass="86924">MQRLGRLFERYSDAHLVRGRRNVPILTKGRLIGYVERLEARGVQRRLQGWTIAEEIRTDAGRPGIIPQTLREDVRARHGIDARAFDLTMSGEEGLHLLCDGEWHPVAMPPLPRRRLARALLALRFAADLTRALPLIARWRRTRDPALRRAVRDRLLGPQPGRGAADLPPGLFGSPGQAPPDTPVTIVLPFHNAFDVLQDCLDRLALHTDLDWHLIVVEDASTDPRVRPWLREWCAGQGDRVTLLENNQNLGFIGSVNRAFAVAVMRGAHVILLNSDALVPRGWASRLIAPICADDGVASVTPFSNDAEIFTAPAICRPVPLGAGEAEAMDRVARQLGAAAAVAEAATGVGFCMAMNLGFLRQIPAFDTAFGRGYGEEVDWCQKARQRGGRHLGTASLFVEHRGGGSFGSEAKQRLLAENGARVAARYPRYDAEVRGFIDRDPLAGARLALGLGRAGSQGVPIPVFVAHSLGGGAELYLRHRLRREPSAVVLRVGGPRRWQFELHCEAGMTAACTDDTAQVRRLLHLLPAMRLIYSCAVGDPDPAAIPETLLSFLREGDGAEILFHDYFPISPSYTLLDSAGLWRGVPQPSDPDAAHRLGAVSLPDWRARWAKLVARADTLVAFSQASADIIAAAFPGAAGAISVTPHDLPVTPAAISPPTHGRTVAVPGNIGAQKGARLLAPLGRALAARGITLMVMGTVDPAIALAPGTPVTGPYRPEDIGRIARRHRIAAWLIPSIWPETFSYTTHESLATGLPTFVLDLGAQAEAASRAPNGRVVPFDPSDPAPAVVAAILRELAPRFSGEEAA</sequence>
<evidence type="ECO:0000313" key="6">
    <source>
        <dbReference type="EMBL" id="MFD1912948.1"/>
    </source>
</evidence>
<dbReference type="Pfam" id="PF00535">
    <property type="entry name" value="Glycos_transf_2"/>
    <property type="match status" value="1"/>
</dbReference>
<gene>
    <name evidence="6" type="ORF">ACFSGJ_12070</name>
</gene>
<proteinExistence type="inferred from homology"/>
<reference evidence="7" key="1">
    <citation type="journal article" date="2019" name="Int. J. Syst. Evol. Microbiol.">
        <title>The Global Catalogue of Microorganisms (GCM) 10K type strain sequencing project: providing services to taxonomists for standard genome sequencing and annotation.</title>
        <authorList>
            <consortium name="The Broad Institute Genomics Platform"/>
            <consortium name="The Broad Institute Genome Sequencing Center for Infectious Disease"/>
            <person name="Wu L."/>
            <person name="Ma J."/>
        </authorList>
    </citation>
    <scope>NUCLEOTIDE SEQUENCE [LARGE SCALE GENOMIC DNA]</scope>
    <source>
        <strain evidence="7">CGMCC 4.7242</strain>
    </source>
</reference>
<accession>A0ABW4S775</accession>
<evidence type="ECO:0000259" key="5">
    <source>
        <dbReference type="Pfam" id="PF00535"/>
    </source>
</evidence>
<feature type="domain" description="Glycosyltransferase 2-like" evidence="5">
    <location>
        <begin position="185"/>
        <end position="308"/>
    </location>
</feature>
<dbReference type="PANTHER" id="PTHR43179:SF12">
    <property type="entry name" value="GALACTOFURANOSYLTRANSFERASE GLFT2"/>
    <property type="match status" value="1"/>
</dbReference>
<feature type="region of interest" description="Disordered" evidence="4">
    <location>
        <begin position="157"/>
        <end position="178"/>
    </location>
</feature>
<dbReference type="RefSeq" id="WP_390261974.1">
    <property type="nucleotide sequence ID" value="NZ_JBHUGH010000009.1"/>
</dbReference>
<name>A0ABW4S775_9RHOB</name>
<dbReference type="InterPro" id="IPR001173">
    <property type="entry name" value="Glyco_trans_2-like"/>
</dbReference>
<comment type="similarity">
    <text evidence="1">Belongs to the glycosyltransferase 2 family.</text>
</comment>
<dbReference type="PANTHER" id="PTHR43179">
    <property type="entry name" value="RHAMNOSYLTRANSFERASE WBBL"/>
    <property type="match status" value="1"/>
</dbReference>
<dbReference type="Proteomes" id="UP001597353">
    <property type="component" value="Unassembled WGS sequence"/>
</dbReference>
<evidence type="ECO:0000313" key="7">
    <source>
        <dbReference type="Proteomes" id="UP001597353"/>
    </source>
</evidence>
<comment type="caution">
    <text evidence="6">The sequence shown here is derived from an EMBL/GenBank/DDBJ whole genome shotgun (WGS) entry which is preliminary data.</text>
</comment>
<evidence type="ECO:0000256" key="2">
    <source>
        <dbReference type="ARBA" id="ARBA00022676"/>
    </source>
</evidence>
<evidence type="ECO:0000256" key="4">
    <source>
        <dbReference type="SAM" id="MobiDB-lite"/>
    </source>
</evidence>
<evidence type="ECO:0000256" key="3">
    <source>
        <dbReference type="ARBA" id="ARBA00022679"/>
    </source>
</evidence>
<keyword evidence="3" id="KW-0808">Transferase</keyword>
<dbReference type="Gene3D" id="3.90.550.10">
    <property type="entry name" value="Spore Coat Polysaccharide Biosynthesis Protein SpsA, Chain A"/>
    <property type="match status" value="1"/>
</dbReference>
<dbReference type="EMBL" id="JBHUGH010000009">
    <property type="protein sequence ID" value="MFD1912948.1"/>
    <property type="molecule type" value="Genomic_DNA"/>
</dbReference>
<dbReference type="Gene3D" id="3.40.50.2000">
    <property type="entry name" value="Glycogen Phosphorylase B"/>
    <property type="match status" value="1"/>
</dbReference>
<keyword evidence="7" id="KW-1185">Reference proteome</keyword>
<evidence type="ECO:0000256" key="1">
    <source>
        <dbReference type="ARBA" id="ARBA00006739"/>
    </source>
</evidence>
<keyword evidence="2" id="KW-0328">Glycosyltransferase</keyword>